<dbReference type="InterPro" id="IPR050556">
    <property type="entry name" value="Type_II_TA_system_RNase"/>
</dbReference>
<name>A0A328FIP0_9BACT</name>
<dbReference type="PANTHER" id="PTHR33653">
    <property type="entry name" value="RIBONUCLEASE VAPC2"/>
    <property type="match status" value="1"/>
</dbReference>
<keyword evidence="6" id="KW-0460">Magnesium</keyword>
<dbReference type="GO" id="GO:0004518">
    <property type="term" value="F:nuclease activity"/>
    <property type="evidence" value="ECO:0007669"/>
    <property type="project" value="UniProtKB-KW"/>
</dbReference>
<proteinExistence type="inferred from homology"/>
<dbReference type="InterPro" id="IPR002716">
    <property type="entry name" value="PIN_dom"/>
</dbReference>
<protein>
    <submittedName>
        <fullName evidence="9">Type II toxin-antitoxin system VapC family toxin</fullName>
    </submittedName>
    <submittedName>
        <fullName evidence="10">VapC toxin family PIN domain ribonuclease</fullName>
    </submittedName>
</protein>
<comment type="cofactor">
    <cofactor evidence="1">
        <name>Mg(2+)</name>
        <dbReference type="ChEBI" id="CHEBI:18420"/>
    </cofactor>
</comment>
<evidence type="ECO:0000256" key="2">
    <source>
        <dbReference type="ARBA" id="ARBA00022649"/>
    </source>
</evidence>
<feature type="domain" description="PIN" evidence="8">
    <location>
        <begin position="2"/>
        <end position="122"/>
    </location>
</feature>
<dbReference type="GO" id="GO:0046872">
    <property type="term" value="F:metal ion binding"/>
    <property type="evidence" value="ECO:0007669"/>
    <property type="project" value="UniProtKB-KW"/>
</dbReference>
<keyword evidence="12" id="KW-1185">Reference proteome</keyword>
<dbReference type="EMBL" id="QLNI01000002">
    <property type="protein sequence ID" value="RAM03730.1"/>
    <property type="molecule type" value="Genomic_DNA"/>
</dbReference>
<evidence type="ECO:0000313" key="12">
    <source>
        <dbReference type="Proteomes" id="UP000293902"/>
    </source>
</evidence>
<dbReference type="CDD" id="cd18746">
    <property type="entry name" value="PIN_VapC4-5_FitB-like"/>
    <property type="match status" value="1"/>
</dbReference>
<evidence type="ECO:0000259" key="8">
    <source>
        <dbReference type="Pfam" id="PF01850"/>
    </source>
</evidence>
<evidence type="ECO:0000313" key="10">
    <source>
        <dbReference type="EMBL" id="RAM03730.1"/>
    </source>
</evidence>
<comment type="similarity">
    <text evidence="7">Belongs to the PINc/VapC protein family.</text>
</comment>
<dbReference type="Proteomes" id="UP000248798">
    <property type="component" value="Unassembled WGS sequence"/>
</dbReference>
<dbReference type="RefSeq" id="WP_111952975.1">
    <property type="nucleotide sequence ID" value="NZ_CP036313.1"/>
</dbReference>
<organism evidence="10 11">
    <name type="scientific">Desulfobacter hydrogenophilus</name>
    <dbReference type="NCBI Taxonomy" id="2291"/>
    <lineage>
        <taxon>Bacteria</taxon>
        <taxon>Pseudomonadati</taxon>
        <taxon>Thermodesulfobacteriota</taxon>
        <taxon>Desulfobacteria</taxon>
        <taxon>Desulfobacterales</taxon>
        <taxon>Desulfobacteraceae</taxon>
        <taxon>Desulfobacter</taxon>
    </lineage>
</organism>
<evidence type="ECO:0000256" key="7">
    <source>
        <dbReference type="ARBA" id="ARBA00038093"/>
    </source>
</evidence>
<keyword evidence="3" id="KW-0540">Nuclease</keyword>
<reference evidence="10 11" key="1">
    <citation type="submission" date="2018-06" db="EMBL/GenBank/DDBJ databases">
        <title>Complete Genome Sequence of Desulfobacter hydrogenophilus (DSM3380).</title>
        <authorList>
            <person name="Marietou A."/>
            <person name="Schreiber L."/>
            <person name="Marshall I."/>
            <person name="Jorgensen B."/>
        </authorList>
    </citation>
    <scope>NUCLEOTIDE SEQUENCE [LARGE SCALE GENOMIC DNA]</scope>
    <source>
        <strain evidence="10 11">DSM 3380</strain>
    </source>
</reference>
<accession>A0A328FIP0</accession>
<dbReference type="SUPFAM" id="SSF88723">
    <property type="entry name" value="PIN domain-like"/>
    <property type="match status" value="1"/>
</dbReference>
<dbReference type="InterPro" id="IPR029060">
    <property type="entry name" value="PIN-like_dom_sf"/>
</dbReference>
<dbReference type="Proteomes" id="UP000293902">
    <property type="component" value="Chromosome"/>
</dbReference>
<evidence type="ECO:0000256" key="3">
    <source>
        <dbReference type="ARBA" id="ARBA00022722"/>
    </source>
</evidence>
<dbReference type="Pfam" id="PF01850">
    <property type="entry name" value="PIN"/>
    <property type="match status" value="1"/>
</dbReference>
<keyword evidence="2" id="KW-1277">Toxin-antitoxin system</keyword>
<evidence type="ECO:0000256" key="4">
    <source>
        <dbReference type="ARBA" id="ARBA00022723"/>
    </source>
</evidence>
<dbReference type="Gene3D" id="3.40.50.1010">
    <property type="entry name" value="5'-nuclease"/>
    <property type="match status" value="1"/>
</dbReference>
<dbReference type="GO" id="GO:0016787">
    <property type="term" value="F:hydrolase activity"/>
    <property type="evidence" value="ECO:0007669"/>
    <property type="project" value="UniProtKB-KW"/>
</dbReference>
<dbReference type="AlphaFoldDB" id="A0A328FIP0"/>
<reference evidence="9 12" key="2">
    <citation type="submission" date="2019-02" db="EMBL/GenBank/DDBJ databases">
        <title>Complete genome sequence of Desulfobacter hydrogenophilus AcRS1.</title>
        <authorList>
            <person name="Marietou A."/>
            <person name="Lund M.B."/>
            <person name="Marshall I.P.G."/>
            <person name="Schreiber L."/>
            <person name="Jorgensen B."/>
        </authorList>
    </citation>
    <scope>NUCLEOTIDE SEQUENCE [LARGE SCALE GENOMIC DNA]</scope>
    <source>
        <strain evidence="9 12">AcRS1</strain>
    </source>
</reference>
<dbReference type="EMBL" id="CP036313">
    <property type="protein sequence ID" value="QBH13479.1"/>
    <property type="molecule type" value="Genomic_DNA"/>
</dbReference>
<evidence type="ECO:0000256" key="6">
    <source>
        <dbReference type="ARBA" id="ARBA00022842"/>
    </source>
</evidence>
<evidence type="ECO:0000313" key="9">
    <source>
        <dbReference type="EMBL" id="QBH13479.1"/>
    </source>
</evidence>
<dbReference type="OrthoDB" id="9815354at2"/>
<evidence type="ECO:0000256" key="5">
    <source>
        <dbReference type="ARBA" id="ARBA00022801"/>
    </source>
</evidence>
<keyword evidence="4" id="KW-0479">Metal-binding</keyword>
<gene>
    <name evidence="10" type="ORF">DO021_01345</name>
    <name evidence="9" type="ORF">EYB58_11415</name>
</gene>
<dbReference type="PANTHER" id="PTHR33653:SF1">
    <property type="entry name" value="RIBONUCLEASE VAPC2"/>
    <property type="match status" value="1"/>
</dbReference>
<sequence length="139" mass="15573">MYLLDTNVLSELRKAKTNKINKAVEAWAGNVPASTLYLSVITVLEIELGVLLKKRKDPRQGNILRVWFNDHVIPTFRARILDVDTSIAVKCAILHVPEPKSYRDSLIAATAIVHKLTIVTRNVSDFIQTGVNIINPWDG</sequence>
<evidence type="ECO:0000313" key="11">
    <source>
        <dbReference type="Proteomes" id="UP000248798"/>
    </source>
</evidence>
<keyword evidence="5" id="KW-0378">Hydrolase</keyword>
<evidence type="ECO:0000256" key="1">
    <source>
        <dbReference type="ARBA" id="ARBA00001946"/>
    </source>
</evidence>